<dbReference type="AlphaFoldDB" id="A0A928Q526"/>
<dbReference type="Gene3D" id="1.10.10.10">
    <property type="entry name" value="Winged helix-like DNA-binding domain superfamily/Winged helix DNA-binding domain"/>
    <property type="match status" value="1"/>
</dbReference>
<dbReference type="PROSITE" id="PS51197">
    <property type="entry name" value="HTH_RRF2_2"/>
    <property type="match status" value="1"/>
</dbReference>
<dbReference type="NCBIfam" id="TIGR00738">
    <property type="entry name" value="rrf2_super"/>
    <property type="match status" value="1"/>
</dbReference>
<reference evidence="1" key="1">
    <citation type="submission" date="2019-04" db="EMBL/GenBank/DDBJ databases">
        <title>Evolution of Biomass-Degrading Anaerobic Consortia Revealed by Metagenomics.</title>
        <authorList>
            <person name="Peng X."/>
        </authorList>
    </citation>
    <scope>NUCLEOTIDE SEQUENCE</scope>
    <source>
        <strain evidence="1">SIG551</strain>
    </source>
</reference>
<dbReference type="SUPFAM" id="SSF46785">
    <property type="entry name" value="Winged helix' DNA-binding domain"/>
    <property type="match status" value="1"/>
</dbReference>
<dbReference type="RefSeq" id="WP_020072662.1">
    <property type="nucleotide sequence ID" value="NZ_SVNY01000003.1"/>
</dbReference>
<dbReference type="InterPro" id="IPR036390">
    <property type="entry name" value="WH_DNA-bd_sf"/>
</dbReference>
<gene>
    <name evidence="1" type="ORF">E7512_07390</name>
</gene>
<name>A0A928Q526_9FIRM</name>
<evidence type="ECO:0000313" key="1">
    <source>
        <dbReference type="EMBL" id="MBE6833387.1"/>
    </source>
</evidence>
<dbReference type="PANTHER" id="PTHR33221:SF2">
    <property type="entry name" value="TRANSCRIPTIONAL REGULATOR"/>
    <property type="match status" value="1"/>
</dbReference>
<dbReference type="Pfam" id="PF02082">
    <property type="entry name" value="Rrf2"/>
    <property type="match status" value="1"/>
</dbReference>
<dbReference type="PANTHER" id="PTHR33221">
    <property type="entry name" value="WINGED HELIX-TURN-HELIX TRANSCRIPTIONAL REGULATOR, RRF2 FAMILY"/>
    <property type="match status" value="1"/>
</dbReference>
<dbReference type="GO" id="GO:0005829">
    <property type="term" value="C:cytosol"/>
    <property type="evidence" value="ECO:0007669"/>
    <property type="project" value="TreeGrafter"/>
</dbReference>
<organism evidence="1 2">
    <name type="scientific">Faecalispora sporosphaeroides</name>
    <dbReference type="NCBI Taxonomy" id="1549"/>
    <lineage>
        <taxon>Bacteria</taxon>
        <taxon>Bacillati</taxon>
        <taxon>Bacillota</taxon>
        <taxon>Clostridia</taxon>
        <taxon>Eubacteriales</taxon>
        <taxon>Oscillospiraceae</taxon>
        <taxon>Faecalispora</taxon>
    </lineage>
</organism>
<dbReference type="GO" id="GO:0003700">
    <property type="term" value="F:DNA-binding transcription factor activity"/>
    <property type="evidence" value="ECO:0007669"/>
    <property type="project" value="TreeGrafter"/>
</dbReference>
<dbReference type="InterPro" id="IPR036388">
    <property type="entry name" value="WH-like_DNA-bd_sf"/>
</dbReference>
<dbReference type="InterPro" id="IPR000944">
    <property type="entry name" value="Tscrpt_reg_Rrf2"/>
</dbReference>
<dbReference type="EMBL" id="SVNY01000003">
    <property type="protein sequence ID" value="MBE6833387.1"/>
    <property type="molecule type" value="Genomic_DNA"/>
</dbReference>
<evidence type="ECO:0000313" key="2">
    <source>
        <dbReference type="Proteomes" id="UP000754750"/>
    </source>
</evidence>
<protein>
    <submittedName>
        <fullName evidence="1">Rrf2 family transcriptional regulator</fullName>
    </submittedName>
</protein>
<comment type="caution">
    <text evidence="1">The sequence shown here is derived from an EMBL/GenBank/DDBJ whole genome shotgun (WGS) entry which is preliminary data.</text>
</comment>
<dbReference type="Proteomes" id="UP000754750">
    <property type="component" value="Unassembled WGS sequence"/>
</dbReference>
<proteinExistence type="predicted"/>
<accession>A0A928Q526</accession>
<sequence length="136" mass="14817">MLITKETDYALRILRALAGGDRLTASELAANEQIPQQFAYKILKKLHKAGFVQIARGADGGCTLAANLSGVTLFQLIRAMERDAAVSACTAPGYECQWRRAHGGEVCKAHIHLAQIQLAINRELDSHTLQDILFGS</sequence>